<dbReference type="Pfam" id="PF07264">
    <property type="entry name" value="EI24"/>
    <property type="match status" value="1"/>
</dbReference>
<keyword evidence="2 5" id="KW-0812">Transmembrane</keyword>
<evidence type="ECO:0000313" key="7">
    <source>
        <dbReference type="Proteomes" id="UP001443914"/>
    </source>
</evidence>
<proteinExistence type="predicted"/>
<dbReference type="PANTHER" id="PTHR21389">
    <property type="entry name" value="P53 INDUCED PROTEIN"/>
    <property type="match status" value="1"/>
</dbReference>
<name>A0AAW1JMC9_SAPOF</name>
<dbReference type="GO" id="GO:0016236">
    <property type="term" value="P:macroautophagy"/>
    <property type="evidence" value="ECO:0007669"/>
    <property type="project" value="TreeGrafter"/>
</dbReference>
<keyword evidence="4 5" id="KW-0472">Membrane</keyword>
<keyword evidence="3 5" id="KW-1133">Transmembrane helix</keyword>
<dbReference type="GO" id="GO:0005783">
    <property type="term" value="C:endoplasmic reticulum"/>
    <property type="evidence" value="ECO:0007669"/>
    <property type="project" value="TreeGrafter"/>
</dbReference>
<evidence type="ECO:0000256" key="2">
    <source>
        <dbReference type="ARBA" id="ARBA00022692"/>
    </source>
</evidence>
<evidence type="ECO:0000256" key="4">
    <source>
        <dbReference type="ARBA" id="ARBA00023136"/>
    </source>
</evidence>
<dbReference type="Proteomes" id="UP001443914">
    <property type="component" value="Unassembled WGS sequence"/>
</dbReference>
<comment type="subcellular location">
    <subcellularLocation>
        <location evidence="1">Membrane</location>
        <topology evidence="1">Multi-pass membrane protein</topology>
    </subcellularLocation>
</comment>
<evidence type="ECO:0000256" key="3">
    <source>
        <dbReference type="ARBA" id="ARBA00022989"/>
    </source>
</evidence>
<organism evidence="6 7">
    <name type="scientific">Saponaria officinalis</name>
    <name type="common">Common soapwort</name>
    <name type="synonym">Lychnis saponaria</name>
    <dbReference type="NCBI Taxonomy" id="3572"/>
    <lineage>
        <taxon>Eukaryota</taxon>
        <taxon>Viridiplantae</taxon>
        <taxon>Streptophyta</taxon>
        <taxon>Embryophyta</taxon>
        <taxon>Tracheophyta</taxon>
        <taxon>Spermatophyta</taxon>
        <taxon>Magnoliopsida</taxon>
        <taxon>eudicotyledons</taxon>
        <taxon>Gunneridae</taxon>
        <taxon>Pentapetalae</taxon>
        <taxon>Caryophyllales</taxon>
        <taxon>Caryophyllaceae</taxon>
        <taxon>Caryophylleae</taxon>
        <taxon>Saponaria</taxon>
    </lineage>
</organism>
<dbReference type="AlphaFoldDB" id="A0AAW1JMC9"/>
<protein>
    <submittedName>
        <fullName evidence="6">Uncharacterized protein</fullName>
    </submittedName>
</protein>
<accession>A0AAW1JMC9</accession>
<feature type="transmembrane region" description="Helical" evidence="5">
    <location>
        <begin position="116"/>
        <end position="138"/>
    </location>
</feature>
<dbReference type="EMBL" id="JBDFQZ010000007">
    <property type="protein sequence ID" value="KAK9704988.1"/>
    <property type="molecule type" value="Genomic_DNA"/>
</dbReference>
<keyword evidence="7" id="KW-1185">Reference proteome</keyword>
<evidence type="ECO:0000256" key="1">
    <source>
        <dbReference type="ARBA" id="ARBA00004141"/>
    </source>
</evidence>
<sequence length="343" mass="38575">MLIFKIKSNPAIEVTIGAKLKQGSSLMLYGLKEACSLHRPIILCYRSRSLLIRTGQCFLFNGFIFLGSVFIMKSFLIPMLKSILPDECPHMIDEEVWQCGAIRKLYSAERGFLEHLIYLCWFFPVYVFSFVLSTIWYNDIALHGFNAMGIYKASSQKISSEKDVSSTETSASNKPGGLGGAMIGIGEQSYSLLLLTFFLIEAYAAGFIPYLGKAIKFLLLCWMYGYYSFEYKWNLSEVNLDRRLDYFESNWAFFAGFGFPCALAIYSFPTLESSAVMATLFPLFVLTATGSDGDHLIKSPRKQWLGAGLARVPIFCAADTLSMKILSFLPFSMQDQEHGNKAL</sequence>
<feature type="transmembrane region" description="Helical" evidence="5">
    <location>
        <begin position="190"/>
        <end position="208"/>
    </location>
</feature>
<dbReference type="PANTHER" id="PTHR21389:SF0">
    <property type="entry name" value="ETOPOSIDE-INDUCED PROTEIN 2.4 HOMOLOG"/>
    <property type="match status" value="1"/>
</dbReference>
<evidence type="ECO:0000313" key="6">
    <source>
        <dbReference type="EMBL" id="KAK9704988.1"/>
    </source>
</evidence>
<gene>
    <name evidence="6" type="ORF">RND81_07G025200</name>
</gene>
<comment type="caution">
    <text evidence="6">The sequence shown here is derived from an EMBL/GenBank/DDBJ whole genome shotgun (WGS) entry which is preliminary data.</text>
</comment>
<evidence type="ECO:0000256" key="5">
    <source>
        <dbReference type="SAM" id="Phobius"/>
    </source>
</evidence>
<feature type="transmembrane region" description="Helical" evidence="5">
    <location>
        <begin position="250"/>
        <end position="268"/>
    </location>
</feature>
<dbReference type="InterPro" id="IPR059112">
    <property type="entry name" value="CysZ/EI24"/>
</dbReference>
<reference evidence="6" key="1">
    <citation type="submission" date="2024-03" db="EMBL/GenBank/DDBJ databases">
        <title>WGS assembly of Saponaria officinalis var. Norfolk2.</title>
        <authorList>
            <person name="Jenkins J."/>
            <person name="Shu S."/>
            <person name="Grimwood J."/>
            <person name="Barry K."/>
            <person name="Goodstein D."/>
            <person name="Schmutz J."/>
            <person name="Leebens-Mack J."/>
            <person name="Osbourn A."/>
        </authorList>
    </citation>
    <scope>NUCLEOTIDE SEQUENCE [LARGE SCALE GENOMIC DNA]</scope>
    <source>
        <strain evidence="6">JIC</strain>
    </source>
</reference>
<feature type="transmembrane region" description="Helical" evidence="5">
    <location>
        <begin position="58"/>
        <end position="77"/>
    </location>
</feature>
<dbReference type="GO" id="GO:0016020">
    <property type="term" value="C:membrane"/>
    <property type="evidence" value="ECO:0007669"/>
    <property type="project" value="UniProtKB-SubCell"/>
</dbReference>